<protein>
    <submittedName>
        <fullName evidence="1">Uncharacterized protein</fullName>
    </submittedName>
</protein>
<proteinExistence type="predicted"/>
<accession>W7EAH2</accession>
<dbReference type="EMBL" id="KI968774">
    <property type="protein sequence ID" value="EUN24024.1"/>
    <property type="molecule type" value="Genomic_DNA"/>
</dbReference>
<evidence type="ECO:0000313" key="1">
    <source>
        <dbReference type="EMBL" id="EUN24024.1"/>
    </source>
</evidence>
<dbReference type="AlphaFoldDB" id="W7EAH2"/>
<organism evidence="1 2">
    <name type="scientific">Bipolaris victoriae (strain FI3)</name>
    <name type="common">Victoria blight of oats agent</name>
    <name type="synonym">Cochliobolus victoriae</name>
    <dbReference type="NCBI Taxonomy" id="930091"/>
    <lineage>
        <taxon>Eukaryota</taxon>
        <taxon>Fungi</taxon>
        <taxon>Dikarya</taxon>
        <taxon>Ascomycota</taxon>
        <taxon>Pezizomycotina</taxon>
        <taxon>Dothideomycetes</taxon>
        <taxon>Pleosporomycetidae</taxon>
        <taxon>Pleosporales</taxon>
        <taxon>Pleosporineae</taxon>
        <taxon>Pleosporaceae</taxon>
        <taxon>Bipolaris</taxon>
    </lineage>
</organism>
<sequence>MKGLSIVRSVALVKPRRIFCGSILLHLLMARECCKLPRWRFSGVIEYGIRRLPHGSKVV</sequence>
<reference evidence="1 2" key="1">
    <citation type="journal article" date="2013" name="PLoS Genet.">
        <title>Comparative genome structure, secondary metabolite, and effector coding capacity across Cochliobolus pathogens.</title>
        <authorList>
            <person name="Condon B.J."/>
            <person name="Leng Y."/>
            <person name="Wu D."/>
            <person name="Bushley K.E."/>
            <person name="Ohm R.A."/>
            <person name="Otillar R."/>
            <person name="Martin J."/>
            <person name="Schackwitz W."/>
            <person name="Grimwood J."/>
            <person name="MohdZainudin N."/>
            <person name="Xue C."/>
            <person name="Wang R."/>
            <person name="Manning V.A."/>
            <person name="Dhillon B."/>
            <person name="Tu Z.J."/>
            <person name="Steffenson B.J."/>
            <person name="Salamov A."/>
            <person name="Sun H."/>
            <person name="Lowry S."/>
            <person name="LaButti K."/>
            <person name="Han J."/>
            <person name="Copeland A."/>
            <person name="Lindquist E."/>
            <person name="Barry K."/>
            <person name="Schmutz J."/>
            <person name="Baker S.E."/>
            <person name="Ciuffetti L.M."/>
            <person name="Grigoriev I.V."/>
            <person name="Zhong S."/>
            <person name="Turgeon B.G."/>
        </authorList>
    </citation>
    <scope>NUCLEOTIDE SEQUENCE [LARGE SCALE GENOMIC DNA]</scope>
    <source>
        <strain evidence="1 2">FI3</strain>
    </source>
</reference>
<dbReference type="Proteomes" id="UP000054337">
    <property type="component" value="Unassembled WGS sequence"/>
</dbReference>
<evidence type="ECO:0000313" key="2">
    <source>
        <dbReference type="Proteomes" id="UP000054337"/>
    </source>
</evidence>
<dbReference type="HOGENOM" id="CLU_2960396_0_0_1"/>
<gene>
    <name evidence="1" type="ORF">COCVIDRAFT_107226</name>
</gene>
<dbReference type="RefSeq" id="XP_014553604.1">
    <property type="nucleotide sequence ID" value="XM_014698118.1"/>
</dbReference>
<name>W7EAH2_BIPV3</name>
<keyword evidence="2" id="KW-1185">Reference proteome</keyword>
<dbReference type="GeneID" id="26249193"/>